<evidence type="ECO:0000256" key="1">
    <source>
        <dbReference type="ARBA" id="ARBA00004123"/>
    </source>
</evidence>
<dbReference type="PANTHER" id="PTHR24339:SF28">
    <property type="entry name" value="E5-RELATED"/>
    <property type="match status" value="1"/>
</dbReference>
<reference evidence="9" key="1">
    <citation type="submission" date="2016-04" db="EMBL/GenBank/DDBJ databases">
        <title>Cloning and sequence analysis of A mating-type in Volvariella volvacea.</title>
        <authorList>
            <person name="Xie B."/>
            <person name="Chen B."/>
        </authorList>
    </citation>
    <scope>NUCLEOTIDE SEQUENCE</scope>
    <source>
        <strain evidence="9">V0077-1</strain>
    </source>
</reference>
<evidence type="ECO:0000256" key="6">
    <source>
        <dbReference type="RuleBase" id="RU000682"/>
    </source>
</evidence>
<dbReference type="SUPFAM" id="SSF46689">
    <property type="entry name" value="Homeodomain-like"/>
    <property type="match status" value="1"/>
</dbReference>
<accession>A0A1B2U721</accession>
<dbReference type="InterPro" id="IPR001356">
    <property type="entry name" value="HD"/>
</dbReference>
<evidence type="ECO:0000313" key="9">
    <source>
        <dbReference type="EMBL" id="AOC97531.1"/>
    </source>
</evidence>
<sequence length="441" mass="49888">MDRQCLLRIKEKTQEFKNFLSQKYGLPPSLYTSPPAVVNADVCTDLRTQSLKRELQHLNLTPSALTGFVTLYKMHAKNYTEEFLKNRAKVLKYSGCPSKAAGCLQRSYDVGLGKLRATVIAQATKLSKQYVQDRKSFNQEYIPYLMKYFEQNPYPSTADRALLARKSGMSPRQIEVWFQNRRNRAKRDGRTLRRPDLTQSSQVYKLPTPPPELLTLLTRSLVNQPRPVCSQALGRPPYAYPTNYPPTPDHVPFDKLPLPSISLPAWPRSPATVPSRKEEPDIDKLTMLFAEKLVLRDGNNNRIPKRKRSEDAYTLPASSPRNYVVPPLIPLPALIRHKSSFSSSSIGSKLQPKCTPQFGLPSLVSLRRPLSSISSNLVFSQYMDQGLDSLSVLSHSSSQPQFNHAAPAITLDLIRQSTWFSNNRAYECNVARHPTFIQALS</sequence>
<keyword evidence="3 5" id="KW-0371">Homeobox</keyword>
<name>A0A1B2U721_9AGAR</name>
<evidence type="ECO:0000256" key="4">
    <source>
        <dbReference type="ARBA" id="ARBA00023242"/>
    </source>
</evidence>
<evidence type="ECO:0000259" key="8">
    <source>
        <dbReference type="PROSITE" id="PS50071"/>
    </source>
</evidence>
<protein>
    <submittedName>
        <fullName evidence="9">HD2 protein</fullName>
    </submittedName>
</protein>
<dbReference type="GO" id="GO:0005634">
    <property type="term" value="C:nucleus"/>
    <property type="evidence" value="ECO:0007669"/>
    <property type="project" value="UniProtKB-SubCell"/>
</dbReference>
<keyword evidence="4 5" id="KW-0539">Nucleus</keyword>
<dbReference type="EMBL" id="KX022595">
    <property type="protein sequence ID" value="AOC97531.1"/>
    <property type="molecule type" value="Genomic_DNA"/>
</dbReference>
<dbReference type="Gene3D" id="1.10.10.60">
    <property type="entry name" value="Homeodomain-like"/>
    <property type="match status" value="1"/>
</dbReference>
<feature type="compositionally biased region" description="Basic and acidic residues" evidence="7">
    <location>
        <begin position="186"/>
        <end position="196"/>
    </location>
</feature>
<feature type="region of interest" description="Disordered" evidence="7">
    <location>
        <begin position="185"/>
        <end position="209"/>
    </location>
</feature>
<organism evidence="9">
    <name type="scientific">Volvariella volvacea</name>
    <dbReference type="NCBI Taxonomy" id="36659"/>
    <lineage>
        <taxon>Eukaryota</taxon>
        <taxon>Fungi</taxon>
        <taxon>Dikarya</taxon>
        <taxon>Basidiomycota</taxon>
        <taxon>Agaricomycotina</taxon>
        <taxon>Agaricomycetes</taxon>
        <taxon>Agaricomycetidae</taxon>
        <taxon>Agaricales</taxon>
        <taxon>Pluteineae</taxon>
        <taxon>Pluteaceae</taxon>
        <taxon>Volvariella</taxon>
    </lineage>
</organism>
<evidence type="ECO:0000256" key="5">
    <source>
        <dbReference type="PROSITE-ProRule" id="PRU00108"/>
    </source>
</evidence>
<evidence type="ECO:0000256" key="2">
    <source>
        <dbReference type="ARBA" id="ARBA00023125"/>
    </source>
</evidence>
<evidence type="ECO:0000256" key="7">
    <source>
        <dbReference type="SAM" id="MobiDB-lite"/>
    </source>
</evidence>
<dbReference type="AlphaFoldDB" id="A0A1B2U721"/>
<dbReference type="GO" id="GO:0000981">
    <property type="term" value="F:DNA-binding transcription factor activity, RNA polymerase II-specific"/>
    <property type="evidence" value="ECO:0007669"/>
    <property type="project" value="InterPro"/>
</dbReference>
<proteinExistence type="predicted"/>
<dbReference type="InterPro" id="IPR050877">
    <property type="entry name" value="EMX-VAX-Noto_Homeobox_TFs"/>
</dbReference>
<dbReference type="PANTHER" id="PTHR24339">
    <property type="entry name" value="HOMEOBOX PROTEIN EMX-RELATED"/>
    <property type="match status" value="1"/>
</dbReference>
<dbReference type="CDD" id="cd00086">
    <property type="entry name" value="homeodomain"/>
    <property type="match status" value="1"/>
</dbReference>
<evidence type="ECO:0000256" key="3">
    <source>
        <dbReference type="ARBA" id="ARBA00023155"/>
    </source>
</evidence>
<dbReference type="InterPro" id="IPR009057">
    <property type="entry name" value="Homeodomain-like_sf"/>
</dbReference>
<dbReference type="PROSITE" id="PS00027">
    <property type="entry name" value="HOMEOBOX_1"/>
    <property type="match status" value="1"/>
</dbReference>
<dbReference type="InterPro" id="IPR017970">
    <property type="entry name" value="Homeobox_CS"/>
</dbReference>
<comment type="subcellular location">
    <subcellularLocation>
        <location evidence="1 5 6">Nucleus</location>
    </subcellularLocation>
</comment>
<dbReference type="GO" id="GO:0000978">
    <property type="term" value="F:RNA polymerase II cis-regulatory region sequence-specific DNA binding"/>
    <property type="evidence" value="ECO:0007669"/>
    <property type="project" value="TreeGrafter"/>
</dbReference>
<feature type="DNA-binding region" description="Homeobox" evidence="5">
    <location>
        <begin position="130"/>
        <end position="189"/>
    </location>
</feature>
<dbReference type="PROSITE" id="PS50071">
    <property type="entry name" value="HOMEOBOX_2"/>
    <property type="match status" value="1"/>
</dbReference>
<dbReference type="Pfam" id="PF00046">
    <property type="entry name" value="Homeodomain"/>
    <property type="match status" value="1"/>
</dbReference>
<feature type="domain" description="Homeobox" evidence="8">
    <location>
        <begin position="128"/>
        <end position="188"/>
    </location>
</feature>
<dbReference type="SMART" id="SM00389">
    <property type="entry name" value="HOX"/>
    <property type="match status" value="1"/>
</dbReference>
<keyword evidence="2 5" id="KW-0238">DNA-binding</keyword>